<keyword evidence="7 9" id="KW-0472">Membrane</keyword>
<dbReference type="PANTHER" id="PTHR35011:SF2">
    <property type="entry name" value="2,3-DIKETO-L-GULONATE TRAP TRANSPORTER SMALL PERMEASE PROTEIN YIAM"/>
    <property type="match status" value="1"/>
</dbReference>
<keyword evidence="5 9" id="KW-0812">Transmembrane</keyword>
<name>A0ABY4EI70_9BACI</name>
<evidence type="ECO:0000256" key="1">
    <source>
        <dbReference type="ARBA" id="ARBA00004429"/>
    </source>
</evidence>
<keyword evidence="6 9" id="KW-1133">Transmembrane helix</keyword>
<evidence type="ECO:0000256" key="3">
    <source>
        <dbReference type="ARBA" id="ARBA00022475"/>
    </source>
</evidence>
<evidence type="ECO:0000259" key="10">
    <source>
        <dbReference type="Pfam" id="PF04290"/>
    </source>
</evidence>
<comment type="similarity">
    <text evidence="8">Belongs to the TRAP transporter small permease family.</text>
</comment>
<feature type="transmembrane region" description="Helical" evidence="9">
    <location>
        <begin position="89"/>
        <end position="110"/>
    </location>
</feature>
<gene>
    <name evidence="11" type="ORF">MUN89_20310</name>
</gene>
<sequence length="177" mass="20738">MEWLKKWDRGQTLVEKWIISWSIIGMTVVLLANVIARSFLGNSLTYAEEVGQFFLILVTFVGLSYCARNGRHLKMTAFVEMLPFRFRKYLVIFTTFSTSGLLFFLTYYGVRYTWFLYDVERVTPALRFPLYLIMLFVPLGLFFGAVQYAYEGYLNIRYANRMIDGTLAIFPEEKEGN</sequence>
<dbReference type="InterPro" id="IPR055348">
    <property type="entry name" value="DctQ"/>
</dbReference>
<evidence type="ECO:0000313" key="12">
    <source>
        <dbReference type="Proteomes" id="UP000831787"/>
    </source>
</evidence>
<dbReference type="RefSeq" id="WP_244709912.1">
    <property type="nucleotide sequence ID" value="NZ_CP095073.1"/>
</dbReference>
<evidence type="ECO:0000256" key="6">
    <source>
        <dbReference type="ARBA" id="ARBA00022989"/>
    </source>
</evidence>
<feature type="transmembrane region" description="Helical" evidence="9">
    <location>
        <begin position="21"/>
        <end position="40"/>
    </location>
</feature>
<proteinExistence type="inferred from homology"/>
<feature type="transmembrane region" description="Helical" evidence="9">
    <location>
        <begin position="52"/>
        <end position="68"/>
    </location>
</feature>
<evidence type="ECO:0000256" key="7">
    <source>
        <dbReference type="ARBA" id="ARBA00023136"/>
    </source>
</evidence>
<evidence type="ECO:0000256" key="2">
    <source>
        <dbReference type="ARBA" id="ARBA00022448"/>
    </source>
</evidence>
<keyword evidence="3" id="KW-1003">Cell membrane</keyword>
<dbReference type="EMBL" id="CP095073">
    <property type="protein sequence ID" value="UOQ44170.1"/>
    <property type="molecule type" value="Genomic_DNA"/>
</dbReference>
<organism evidence="11 12">
    <name type="scientific">Halobacillus salinarum</name>
    <dbReference type="NCBI Taxonomy" id="2932257"/>
    <lineage>
        <taxon>Bacteria</taxon>
        <taxon>Bacillati</taxon>
        <taxon>Bacillota</taxon>
        <taxon>Bacilli</taxon>
        <taxon>Bacillales</taxon>
        <taxon>Bacillaceae</taxon>
        <taxon>Halobacillus</taxon>
    </lineage>
</organism>
<accession>A0ABY4EI70</accession>
<dbReference type="PANTHER" id="PTHR35011">
    <property type="entry name" value="2,3-DIKETO-L-GULONATE TRAP TRANSPORTER SMALL PERMEASE PROTEIN YIAM"/>
    <property type="match status" value="1"/>
</dbReference>
<keyword evidence="12" id="KW-1185">Reference proteome</keyword>
<reference evidence="11 12" key="1">
    <citation type="submission" date="2022-04" db="EMBL/GenBank/DDBJ databases">
        <title>Halobacillus sp. isolated from saltern.</title>
        <authorList>
            <person name="Won M."/>
            <person name="Lee C.-M."/>
            <person name="Woen H.-Y."/>
            <person name="Kwon S.-W."/>
        </authorList>
    </citation>
    <scope>NUCLEOTIDE SEQUENCE [LARGE SCALE GENOMIC DNA]</scope>
    <source>
        <strain evidence="11 12">SSBR10-3</strain>
    </source>
</reference>
<dbReference type="Proteomes" id="UP000831787">
    <property type="component" value="Chromosome"/>
</dbReference>
<dbReference type="InterPro" id="IPR007387">
    <property type="entry name" value="TRAP_DctQ"/>
</dbReference>
<feature type="transmembrane region" description="Helical" evidence="9">
    <location>
        <begin position="130"/>
        <end position="150"/>
    </location>
</feature>
<keyword evidence="4" id="KW-0997">Cell inner membrane</keyword>
<protein>
    <submittedName>
        <fullName evidence="11">TRAP transporter small permease</fullName>
    </submittedName>
</protein>
<dbReference type="Pfam" id="PF04290">
    <property type="entry name" value="DctQ"/>
    <property type="match status" value="1"/>
</dbReference>
<evidence type="ECO:0000256" key="9">
    <source>
        <dbReference type="SAM" id="Phobius"/>
    </source>
</evidence>
<keyword evidence="2" id="KW-0813">Transport</keyword>
<comment type="subcellular location">
    <subcellularLocation>
        <location evidence="1">Cell inner membrane</location>
        <topology evidence="1">Multi-pass membrane protein</topology>
    </subcellularLocation>
</comment>
<evidence type="ECO:0000256" key="4">
    <source>
        <dbReference type="ARBA" id="ARBA00022519"/>
    </source>
</evidence>
<evidence type="ECO:0000256" key="5">
    <source>
        <dbReference type="ARBA" id="ARBA00022692"/>
    </source>
</evidence>
<feature type="domain" description="Tripartite ATP-independent periplasmic transporters DctQ component" evidence="10">
    <location>
        <begin position="26"/>
        <end position="151"/>
    </location>
</feature>
<evidence type="ECO:0000256" key="8">
    <source>
        <dbReference type="ARBA" id="ARBA00038436"/>
    </source>
</evidence>
<evidence type="ECO:0000313" key="11">
    <source>
        <dbReference type="EMBL" id="UOQ44170.1"/>
    </source>
</evidence>